<dbReference type="AlphaFoldDB" id="A0A7Z7LFD4"/>
<organism evidence="2 3">
    <name type="scientific">Mesotoga infera</name>
    <dbReference type="NCBI Taxonomy" id="1236046"/>
    <lineage>
        <taxon>Bacteria</taxon>
        <taxon>Thermotogati</taxon>
        <taxon>Thermotogota</taxon>
        <taxon>Thermotogae</taxon>
        <taxon>Kosmotogales</taxon>
        <taxon>Kosmotogaceae</taxon>
        <taxon>Mesotoga</taxon>
    </lineage>
</organism>
<reference evidence="2 3" key="1">
    <citation type="submission" date="2017-01" db="EMBL/GenBank/DDBJ databases">
        <authorList>
            <person name="Erauso G."/>
        </authorList>
    </citation>
    <scope>NUCLEOTIDE SEQUENCE [LARGE SCALE GENOMIC DNA]</scope>
    <source>
        <strain evidence="2">MESINF1</strain>
    </source>
</reference>
<proteinExistence type="predicted"/>
<accession>A0A7Z7LFD4</accession>
<feature type="region of interest" description="Disordered" evidence="1">
    <location>
        <begin position="64"/>
        <end position="83"/>
    </location>
</feature>
<evidence type="ECO:0000313" key="3">
    <source>
        <dbReference type="Proteomes" id="UP000250796"/>
    </source>
</evidence>
<evidence type="ECO:0000313" key="2">
    <source>
        <dbReference type="EMBL" id="SSC12443.1"/>
    </source>
</evidence>
<protein>
    <submittedName>
        <fullName evidence="2">Uncharacterized protein</fullName>
    </submittedName>
</protein>
<dbReference type="Proteomes" id="UP000250796">
    <property type="component" value="Chromosome MESINF"/>
</dbReference>
<dbReference type="KEGG" id="minf:MESINF_0994"/>
<name>A0A7Z7LFD4_9BACT</name>
<evidence type="ECO:0000256" key="1">
    <source>
        <dbReference type="SAM" id="MobiDB-lite"/>
    </source>
</evidence>
<gene>
    <name evidence="2" type="ORF">MESINF_0994</name>
</gene>
<dbReference type="EMBL" id="LS974202">
    <property type="protein sequence ID" value="SSC12443.1"/>
    <property type="molecule type" value="Genomic_DNA"/>
</dbReference>
<sequence>MSRPYCSSRAFTTSTEGCSRPEMSCAGLPGARWIMKKFKAMIRRTMGTILRLLLMIYLAKEDKVTPPEKNRRGDPSGLRKDRP</sequence>
<keyword evidence="3" id="KW-1185">Reference proteome</keyword>